<evidence type="ECO:0000313" key="2">
    <source>
        <dbReference type="EMBL" id="SDY06049.1"/>
    </source>
</evidence>
<keyword evidence="3" id="KW-1185">Reference proteome</keyword>
<protein>
    <submittedName>
        <fullName evidence="2">Uncharacterized protein</fullName>
    </submittedName>
</protein>
<feature type="region of interest" description="Disordered" evidence="1">
    <location>
        <begin position="1"/>
        <end position="20"/>
    </location>
</feature>
<sequence>MNQNPSHSQTPELDANKSQTTECTLNIPSTGILYQHPPSSQQIAKANKQAKVKAVFKEFMAISLIVGTSVSTVFTVRSCSNDVDRQHAQALKYQLQFSASSNEGAR</sequence>
<accession>A0A1H3GUN4</accession>
<evidence type="ECO:0000256" key="1">
    <source>
        <dbReference type="SAM" id="MobiDB-lite"/>
    </source>
</evidence>
<dbReference type="STRING" id="595670.SAMN05421643_10326"/>
<dbReference type="RefSeq" id="WP_092687638.1">
    <property type="nucleotide sequence ID" value="NZ_FNPK01000003.1"/>
</dbReference>
<evidence type="ECO:0000313" key="3">
    <source>
        <dbReference type="Proteomes" id="UP000199035"/>
    </source>
</evidence>
<proteinExistence type="predicted"/>
<dbReference type="Proteomes" id="UP000199035">
    <property type="component" value="Unassembled WGS sequence"/>
</dbReference>
<dbReference type="EMBL" id="FNPK01000003">
    <property type="protein sequence ID" value="SDY06049.1"/>
    <property type="molecule type" value="Genomic_DNA"/>
</dbReference>
<organism evidence="2 3">
    <name type="scientific">Acinetobacter kyonggiensis</name>
    <dbReference type="NCBI Taxonomy" id="595670"/>
    <lineage>
        <taxon>Bacteria</taxon>
        <taxon>Pseudomonadati</taxon>
        <taxon>Pseudomonadota</taxon>
        <taxon>Gammaproteobacteria</taxon>
        <taxon>Moraxellales</taxon>
        <taxon>Moraxellaceae</taxon>
        <taxon>Acinetobacter</taxon>
    </lineage>
</organism>
<gene>
    <name evidence="2" type="ORF">SAMN05421643_10326</name>
</gene>
<dbReference type="AlphaFoldDB" id="A0A1H3GUN4"/>
<name>A0A1H3GUN4_9GAMM</name>
<reference evidence="3" key="1">
    <citation type="submission" date="2016-10" db="EMBL/GenBank/DDBJ databases">
        <authorList>
            <person name="Varghese N."/>
            <person name="Submissions S."/>
        </authorList>
    </citation>
    <scope>NUCLEOTIDE SEQUENCE [LARGE SCALE GENOMIC DNA]</scope>
    <source>
        <strain evidence="3">ANC 5109</strain>
    </source>
</reference>